<dbReference type="GO" id="GO:0045335">
    <property type="term" value="C:phagocytic vesicle"/>
    <property type="evidence" value="ECO:0007669"/>
    <property type="project" value="Ensembl"/>
</dbReference>
<dbReference type="GO" id="GO:0061502">
    <property type="term" value="P:early endosome to recycling endosome transport"/>
    <property type="evidence" value="ECO:0007669"/>
    <property type="project" value="Ensembl"/>
</dbReference>
<dbReference type="PANTHER" id="PTHR10856:SF18">
    <property type="entry name" value="CORONIN-1A"/>
    <property type="match status" value="1"/>
</dbReference>
<dbReference type="GO" id="GO:0005884">
    <property type="term" value="C:actin filament"/>
    <property type="evidence" value="ECO:0007669"/>
    <property type="project" value="Ensembl"/>
</dbReference>
<dbReference type="Proteomes" id="UP000694404">
    <property type="component" value="Unplaced"/>
</dbReference>
<feature type="region of interest" description="Disordered" evidence="2">
    <location>
        <begin position="1"/>
        <end position="171"/>
    </location>
</feature>
<keyword evidence="1" id="KW-0175">Coiled coil</keyword>
<dbReference type="GeneTree" id="ENSGT00940000160628"/>
<dbReference type="GO" id="GO:0003785">
    <property type="term" value="F:actin monomer binding"/>
    <property type="evidence" value="ECO:0007669"/>
    <property type="project" value="Ensembl"/>
</dbReference>
<keyword evidence="4" id="KW-1185">Reference proteome</keyword>
<dbReference type="GO" id="GO:0030027">
    <property type="term" value="C:lamellipodium"/>
    <property type="evidence" value="ECO:0007669"/>
    <property type="project" value="Ensembl"/>
</dbReference>
<dbReference type="GO" id="GO:0038180">
    <property type="term" value="P:nerve growth factor signaling pathway"/>
    <property type="evidence" value="ECO:0007669"/>
    <property type="project" value="Ensembl"/>
</dbReference>
<dbReference type="GO" id="GO:0006816">
    <property type="term" value="P:calcium ion transport"/>
    <property type="evidence" value="ECO:0007669"/>
    <property type="project" value="Ensembl"/>
</dbReference>
<dbReference type="GO" id="GO:0005769">
    <property type="term" value="C:early endosome"/>
    <property type="evidence" value="ECO:0007669"/>
    <property type="project" value="Ensembl"/>
</dbReference>
<dbReference type="GO" id="GO:0042803">
    <property type="term" value="F:protein homodimerization activity"/>
    <property type="evidence" value="ECO:0007669"/>
    <property type="project" value="Ensembl"/>
</dbReference>
<dbReference type="PANTHER" id="PTHR10856">
    <property type="entry name" value="CORONIN"/>
    <property type="match status" value="1"/>
</dbReference>
<dbReference type="GO" id="GO:0043524">
    <property type="term" value="P:negative regulation of neuron apoptotic process"/>
    <property type="evidence" value="ECO:0007669"/>
    <property type="project" value="Ensembl"/>
</dbReference>
<dbReference type="GO" id="GO:0001772">
    <property type="term" value="C:immunological synapse"/>
    <property type="evidence" value="ECO:0007669"/>
    <property type="project" value="Ensembl"/>
</dbReference>
<dbReference type="GO" id="GO:0032036">
    <property type="term" value="F:myosin heavy chain binding"/>
    <property type="evidence" value="ECO:0007669"/>
    <property type="project" value="Ensembl"/>
</dbReference>
<dbReference type="GO" id="GO:0051279">
    <property type="term" value="P:regulation of release of sequestered calcium ion into cytosol"/>
    <property type="evidence" value="ECO:0007669"/>
    <property type="project" value="Ensembl"/>
</dbReference>
<dbReference type="Pfam" id="PF16300">
    <property type="entry name" value="WD40_4"/>
    <property type="match status" value="1"/>
</dbReference>
<evidence type="ECO:0000313" key="3">
    <source>
        <dbReference type="Ensembl" id="ENSCABP00000009338.1"/>
    </source>
</evidence>
<dbReference type="GO" id="GO:0043320">
    <property type="term" value="P:natural killer cell degranulation"/>
    <property type="evidence" value="ECO:0007669"/>
    <property type="project" value="Ensembl"/>
</dbReference>
<dbReference type="GO" id="GO:0030424">
    <property type="term" value="C:axon"/>
    <property type="evidence" value="ECO:0007669"/>
    <property type="project" value="Ensembl"/>
</dbReference>
<dbReference type="GO" id="GO:0030833">
    <property type="term" value="P:regulation of actin filament polymerization"/>
    <property type="evidence" value="ECO:0007669"/>
    <property type="project" value="Ensembl"/>
</dbReference>
<evidence type="ECO:0000256" key="2">
    <source>
        <dbReference type="SAM" id="MobiDB-lite"/>
    </source>
</evidence>
<dbReference type="GO" id="GO:0098978">
    <property type="term" value="C:glutamatergic synapse"/>
    <property type="evidence" value="ECO:0007669"/>
    <property type="project" value="Ensembl"/>
</dbReference>
<reference evidence="3" key="1">
    <citation type="submission" date="2025-08" db="UniProtKB">
        <authorList>
            <consortium name="Ensembl"/>
        </authorList>
    </citation>
    <scope>IDENTIFICATION</scope>
</reference>
<dbReference type="GO" id="GO:0010631">
    <property type="term" value="P:epithelial cell migration"/>
    <property type="evidence" value="ECO:0007669"/>
    <property type="project" value="Ensembl"/>
</dbReference>
<dbReference type="GO" id="GO:0071353">
    <property type="term" value="P:cellular response to interleukin-4"/>
    <property type="evidence" value="ECO:0007669"/>
    <property type="project" value="Ensembl"/>
</dbReference>
<name>A0A8C0GLB6_CHEAB</name>
<feature type="compositionally biased region" description="Basic and acidic residues" evidence="2">
    <location>
        <begin position="77"/>
        <end position="91"/>
    </location>
</feature>
<dbReference type="GO" id="GO:0005911">
    <property type="term" value="C:cell-cell junction"/>
    <property type="evidence" value="ECO:0007669"/>
    <property type="project" value="Ensembl"/>
</dbReference>
<dbReference type="GO" id="GO:2000406">
    <property type="term" value="P:positive regulation of T cell migration"/>
    <property type="evidence" value="ECO:0007669"/>
    <property type="project" value="Ensembl"/>
</dbReference>
<feature type="compositionally biased region" description="Pro residues" evidence="2">
    <location>
        <begin position="156"/>
        <end position="166"/>
    </location>
</feature>
<dbReference type="GO" id="GO:0031339">
    <property type="term" value="P:negative regulation of vesicle fusion"/>
    <property type="evidence" value="ECO:0007669"/>
    <property type="project" value="Ensembl"/>
</dbReference>
<dbReference type="GO" id="GO:0032991">
    <property type="term" value="C:protein-containing complex"/>
    <property type="evidence" value="ECO:0007669"/>
    <property type="project" value="Ensembl"/>
</dbReference>
<dbReference type="GO" id="GO:0006906">
    <property type="term" value="P:vesicle fusion"/>
    <property type="evidence" value="ECO:0007669"/>
    <property type="project" value="Ensembl"/>
</dbReference>
<dbReference type="GO" id="GO:0001845">
    <property type="term" value="P:phagolysosome assembly"/>
    <property type="evidence" value="ECO:0007669"/>
    <property type="project" value="Ensembl"/>
</dbReference>
<dbReference type="GO" id="GO:0050918">
    <property type="term" value="P:positive chemotaxis"/>
    <property type="evidence" value="ECO:0007669"/>
    <property type="project" value="Ensembl"/>
</dbReference>
<evidence type="ECO:0000256" key="1">
    <source>
        <dbReference type="SAM" id="Coils"/>
    </source>
</evidence>
<dbReference type="GO" id="GO:0072679">
    <property type="term" value="P:thymocyte migration"/>
    <property type="evidence" value="ECO:0007669"/>
    <property type="project" value="Ensembl"/>
</dbReference>
<protein>
    <submittedName>
        <fullName evidence="3">Coronin 1A</fullName>
    </submittedName>
</protein>
<feature type="compositionally biased region" description="Gly residues" evidence="2">
    <location>
        <begin position="144"/>
        <end position="155"/>
    </location>
</feature>
<dbReference type="Gene3D" id="2.130.10.10">
    <property type="entry name" value="YVTN repeat-like/Quinoprotein amine dehydrogenase"/>
    <property type="match status" value="1"/>
</dbReference>
<dbReference type="GO" id="GO:0042098">
    <property type="term" value="P:T cell proliferation"/>
    <property type="evidence" value="ECO:0007669"/>
    <property type="project" value="Ensembl"/>
</dbReference>
<feature type="coiled-coil region" evidence="1">
    <location>
        <begin position="310"/>
        <end position="337"/>
    </location>
</feature>
<accession>A0A8C0GLB6</accession>
<organism evidence="3 4">
    <name type="scientific">Chelonoidis abingdonii</name>
    <name type="common">Abingdon island giant tortoise</name>
    <name type="synonym">Testudo abingdonii</name>
    <dbReference type="NCBI Taxonomy" id="106734"/>
    <lineage>
        <taxon>Eukaryota</taxon>
        <taxon>Metazoa</taxon>
        <taxon>Chordata</taxon>
        <taxon>Craniata</taxon>
        <taxon>Vertebrata</taxon>
        <taxon>Euteleostomi</taxon>
        <taxon>Archelosauria</taxon>
        <taxon>Testudinata</taxon>
        <taxon>Testudines</taxon>
        <taxon>Cryptodira</taxon>
        <taxon>Durocryptodira</taxon>
        <taxon>Testudinoidea</taxon>
        <taxon>Testudinidae</taxon>
        <taxon>Chelonoidis</taxon>
    </lineage>
</organism>
<dbReference type="GO" id="GO:0031589">
    <property type="term" value="P:cell-substrate adhesion"/>
    <property type="evidence" value="ECO:0007669"/>
    <property type="project" value="Ensembl"/>
</dbReference>
<dbReference type="GO" id="GO:0008360">
    <property type="term" value="P:regulation of cell shape"/>
    <property type="evidence" value="ECO:0007669"/>
    <property type="project" value="Ensembl"/>
</dbReference>
<dbReference type="GO" id="GO:0051126">
    <property type="term" value="P:negative regulation of actin nucleation"/>
    <property type="evidence" value="ECO:0007669"/>
    <property type="project" value="Ensembl"/>
</dbReference>
<evidence type="ECO:0000313" key="4">
    <source>
        <dbReference type="Proteomes" id="UP000694404"/>
    </source>
</evidence>
<dbReference type="GO" id="GO:0051402">
    <property type="term" value="P:neuron apoptotic process"/>
    <property type="evidence" value="ECO:0007669"/>
    <property type="project" value="Ensembl"/>
</dbReference>
<proteinExistence type="predicted"/>
<dbReference type="GO" id="GO:0042102">
    <property type="term" value="P:positive regulation of T cell proliferation"/>
    <property type="evidence" value="ECO:0007669"/>
    <property type="project" value="Ensembl"/>
</dbReference>
<sequence length="340" mass="36470">QRRAAVGCGLGPGVAGAAGPAPRHHLQCGLEPRWVPPLHLLPGPPGPRDRAPLWPRALRKGQPSRGLPASPRCPAGRRQDPHHRLQPHERAPGGAVGPGTPGGAYEPAGAGHEQRGAAPPLRPRHQHGLPLRQGWRGTQASGTAHGGQELGGPGGLPTPPTDPPSVPLQGDSSIRYFEVTPEAPYLHFLSLFSSKESQRGGGWMPKRGLDVSKCEIARFYKLHERRCEPIAMTVPRKSDLFQEDLYPDTAGPDPALTAEEWFGGKDAGPLLISLKDGYVPPKSREFKVNKSILEPRRSQTCSDGGSPGALEKLTEDVRQLQATVAEQERRIAVLEAQAAK</sequence>
<dbReference type="GO" id="GO:0007015">
    <property type="term" value="P:actin filament organization"/>
    <property type="evidence" value="ECO:0007669"/>
    <property type="project" value="Ensembl"/>
</dbReference>
<dbReference type="GO" id="GO:0051015">
    <property type="term" value="F:actin filament binding"/>
    <property type="evidence" value="ECO:0007669"/>
    <property type="project" value="Ensembl"/>
</dbReference>
<gene>
    <name evidence="3" type="primary">CORO1A</name>
</gene>
<dbReference type="AlphaFoldDB" id="A0A8C0GLB6"/>
<dbReference type="InterPro" id="IPR015943">
    <property type="entry name" value="WD40/YVTN_repeat-like_dom_sf"/>
</dbReference>
<dbReference type="InterPro" id="IPR015505">
    <property type="entry name" value="Coronin"/>
</dbReference>
<dbReference type="GO" id="GO:0043029">
    <property type="term" value="P:T cell homeostasis"/>
    <property type="evidence" value="ECO:0007669"/>
    <property type="project" value="Ensembl"/>
</dbReference>
<reference evidence="3" key="2">
    <citation type="submission" date="2025-09" db="UniProtKB">
        <authorList>
            <consortium name="Ensembl"/>
        </authorList>
    </citation>
    <scope>IDENTIFICATION</scope>
</reference>
<dbReference type="GO" id="GO:0030864">
    <property type="term" value="C:cortical actin cytoskeleton"/>
    <property type="evidence" value="ECO:0007669"/>
    <property type="project" value="Ensembl"/>
</dbReference>
<dbReference type="SMART" id="SM01167">
    <property type="entry name" value="DUF1900"/>
    <property type="match status" value="1"/>
</dbReference>
<dbReference type="GO" id="GO:0043548">
    <property type="term" value="F:phosphatidylinositol 3-kinase binding"/>
    <property type="evidence" value="ECO:0007669"/>
    <property type="project" value="Ensembl"/>
</dbReference>
<dbReference type="GO" id="GO:0001891">
    <property type="term" value="C:phagocytic cup"/>
    <property type="evidence" value="ECO:0007669"/>
    <property type="project" value="Ensembl"/>
</dbReference>
<dbReference type="Ensembl" id="ENSCABT00000010242.1">
    <property type="protein sequence ID" value="ENSCABP00000009338.1"/>
    <property type="gene ID" value="ENSCABG00000007024.1"/>
</dbReference>
<dbReference type="GO" id="GO:0032796">
    <property type="term" value="P:uropod organization"/>
    <property type="evidence" value="ECO:0007669"/>
    <property type="project" value="Ensembl"/>
</dbReference>
<dbReference type="GO" id="GO:0030595">
    <property type="term" value="P:leukocyte chemotaxis"/>
    <property type="evidence" value="ECO:0007669"/>
    <property type="project" value="Ensembl"/>
</dbReference>
<dbReference type="GO" id="GO:0048873">
    <property type="term" value="P:homeostasis of number of cells within a tissue"/>
    <property type="evidence" value="ECO:0007669"/>
    <property type="project" value="Ensembl"/>
</dbReference>